<dbReference type="SMART" id="SM00871">
    <property type="entry name" value="AraC_E_bind"/>
    <property type="match status" value="1"/>
</dbReference>
<evidence type="ECO:0000313" key="6">
    <source>
        <dbReference type="Proteomes" id="UP000094578"/>
    </source>
</evidence>
<dbReference type="InterPro" id="IPR018060">
    <property type="entry name" value="HTH_AraC"/>
</dbReference>
<dbReference type="InterPro" id="IPR020449">
    <property type="entry name" value="Tscrpt_reg_AraC-type_HTH"/>
</dbReference>
<dbReference type="GO" id="GO:0043565">
    <property type="term" value="F:sequence-specific DNA binding"/>
    <property type="evidence" value="ECO:0007669"/>
    <property type="project" value="InterPro"/>
</dbReference>
<organism evidence="5 6">
    <name type="scientific">Paenibacillus nuruki</name>
    <dbReference type="NCBI Taxonomy" id="1886670"/>
    <lineage>
        <taxon>Bacteria</taxon>
        <taxon>Bacillati</taxon>
        <taxon>Bacillota</taxon>
        <taxon>Bacilli</taxon>
        <taxon>Bacillales</taxon>
        <taxon>Paenibacillaceae</taxon>
        <taxon>Paenibacillus</taxon>
    </lineage>
</organism>
<dbReference type="Pfam" id="PF12833">
    <property type="entry name" value="HTH_18"/>
    <property type="match status" value="1"/>
</dbReference>
<keyword evidence="2" id="KW-0238">DNA-binding</keyword>
<evidence type="ECO:0000256" key="3">
    <source>
        <dbReference type="ARBA" id="ARBA00023163"/>
    </source>
</evidence>
<dbReference type="InterPro" id="IPR029441">
    <property type="entry name" value="Cass2"/>
</dbReference>
<keyword evidence="6" id="KW-1185">Reference proteome</keyword>
<name>A0A1E3L2S4_9BACL</name>
<dbReference type="InterPro" id="IPR009057">
    <property type="entry name" value="Homeodomain-like_sf"/>
</dbReference>
<comment type="caution">
    <text evidence="5">The sequence shown here is derived from an EMBL/GenBank/DDBJ whole genome shotgun (WGS) entry which is preliminary data.</text>
</comment>
<reference evidence="5 6" key="1">
    <citation type="submission" date="2016-08" db="EMBL/GenBank/DDBJ databases">
        <title>Genome sequencing of Paenibacillus sp. TI45-13ar, isolated from Korean traditional nuruk.</title>
        <authorList>
            <person name="Kim S.-J."/>
        </authorList>
    </citation>
    <scope>NUCLEOTIDE SEQUENCE [LARGE SCALE GENOMIC DNA]</scope>
    <source>
        <strain evidence="5 6">TI45-13ar</strain>
    </source>
</reference>
<dbReference type="PANTHER" id="PTHR47504">
    <property type="entry name" value="RIGHT ORIGIN-BINDING PROTEIN"/>
    <property type="match status" value="1"/>
</dbReference>
<dbReference type="PROSITE" id="PS00041">
    <property type="entry name" value="HTH_ARAC_FAMILY_1"/>
    <property type="match status" value="1"/>
</dbReference>
<evidence type="ECO:0000256" key="1">
    <source>
        <dbReference type="ARBA" id="ARBA00023015"/>
    </source>
</evidence>
<protein>
    <submittedName>
        <fullName evidence="5">Putative HTH-type transcriptional regulator YdeE</fullName>
    </submittedName>
</protein>
<gene>
    <name evidence="5" type="ORF">PTI45_03395</name>
</gene>
<evidence type="ECO:0000259" key="4">
    <source>
        <dbReference type="PROSITE" id="PS01124"/>
    </source>
</evidence>
<dbReference type="InterPro" id="IPR010499">
    <property type="entry name" value="AraC_E-bd"/>
</dbReference>
<dbReference type="Gene3D" id="1.10.10.60">
    <property type="entry name" value="Homeodomain-like"/>
    <property type="match status" value="2"/>
</dbReference>
<dbReference type="InterPro" id="IPR011256">
    <property type="entry name" value="Reg_factor_effector_dom_sf"/>
</dbReference>
<dbReference type="EMBL" id="MDER01000064">
    <property type="protein sequence ID" value="ODP27270.1"/>
    <property type="molecule type" value="Genomic_DNA"/>
</dbReference>
<evidence type="ECO:0000256" key="2">
    <source>
        <dbReference type="ARBA" id="ARBA00023125"/>
    </source>
</evidence>
<dbReference type="PANTHER" id="PTHR47504:SF5">
    <property type="entry name" value="RIGHT ORIGIN-BINDING PROTEIN"/>
    <property type="match status" value="1"/>
</dbReference>
<dbReference type="Gene3D" id="3.20.80.10">
    <property type="entry name" value="Regulatory factor, effector binding domain"/>
    <property type="match status" value="1"/>
</dbReference>
<dbReference type="Proteomes" id="UP000094578">
    <property type="component" value="Unassembled WGS sequence"/>
</dbReference>
<dbReference type="RefSeq" id="WP_069328777.1">
    <property type="nucleotide sequence ID" value="NZ_MDER01000064.1"/>
</dbReference>
<dbReference type="GO" id="GO:0003700">
    <property type="term" value="F:DNA-binding transcription factor activity"/>
    <property type="evidence" value="ECO:0007669"/>
    <property type="project" value="InterPro"/>
</dbReference>
<feature type="domain" description="HTH araC/xylS-type" evidence="4">
    <location>
        <begin position="8"/>
        <end position="106"/>
    </location>
</feature>
<proteinExistence type="predicted"/>
<dbReference type="Pfam" id="PF14526">
    <property type="entry name" value="Cass2"/>
    <property type="match status" value="1"/>
</dbReference>
<dbReference type="SUPFAM" id="SSF55136">
    <property type="entry name" value="Probable bacterial effector-binding domain"/>
    <property type="match status" value="1"/>
</dbReference>
<dbReference type="PROSITE" id="PS01124">
    <property type="entry name" value="HTH_ARAC_FAMILY_2"/>
    <property type="match status" value="1"/>
</dbReference>
<dbReference type="PRINTS" id="PR00032">
    <property type="entry name" value="HTHARAC"/>
</dbReference>
<sequence length="282" mass="32546">MNWIESLQHAINYMEEHLLEPITIQHIADQAHLSPFYFQRNFALLTDVTVAEYLRRRRLTLAAHELVHSDHKIIDLAHKYGYDTPESFSKAFRRQHGIAPSETRKHSTSLKSYNRLVIQVNLKGVEPMNYKIIDHPGFSLVGIKQTFSYEDGENLREIPKMWQKAYHDGIEDQLFELNNGAISGILGVCVDQSELQDKQMEYWIATAYNGDTPEGLSHLQIPASKWSVFEVEGPMPASMQNLWKQIISEWFPSNPYEHAYLPELEVYGGPNVAPQIWIPIKN</sequence>
<evidence type="ECO:0000313" key="5">
    <source>
        <dbReference type="EMBL" id="ODP27270.1"/>
    </source>
</evidence>
<dbReference type="STRING" id="1886670.PTI45_03395"/>
<keyword evidence="1" id="KW-0805">Transcription regulation</keyword>
<dbReference type="InterPro" id="IPR018062">
    <property type="entry name" value="HTH_AraC-typ_CS"/>
</dbReference>
<dbReference type="SUPFAM" id="SSF46689">
    <property type="entry name" value="Homeodomain-like"/>
    <property type="match status" value="2"/>
</dbReference>
<dbReference type="PATRIC" id="fig|1886670.3.peg.3452"/>
<accession>A0A1E3L2S4</accession>
<dbReference type="SMART" id="SM00342">
    <property type="entry name" value="HTH_ARAC"/>
    <property type="match status" value="1"/>
</dbReference>
<dbReference type="InterPro" id="IPR050959">
    <property type="entry name" value="MarA-like"/>
</dbReference>
<dbReference type="AlphaFoldDB" id="A0A1E3L2S4"/>
<keyword evidence="3" id="KW-0804">Transcription</keyword>